<dbReference type="PANTHER" id="PTHR43297">
    <property type="entry name" value="OLIGOPEPTIDE TRANSPORT ATP-BINDING PROTEIN APPD"/>
    <property type="match status" value="1"/>
</dbReference>
<keyword evidence="6 9" id="KW-0067">ATP-binding</keyword>
<evidence type="ECO:0000256" key="7">
    <source>
        <dbReference type="ARBA" id="ARBA00023136"/>
    </source>
</evidence>
<protein>
    <submittedName>
        <fullName evidence="9">ABC transporter ATP-binding protein</fullName>
    </submittedName>
</protein>
<organism evidence="9 10">
    <name type="scientific">Alteromonas macleodii</name>
    <name type="common">Pseudoalteromonas macleodii</name>
    <dbReference type="NCBI Taxonomy" id="28108"/>
    <lineage>
        <taxon>Bacteria</taxon>
        <taxon>Pseudomonadati</taxon>
        <taxon>Pseudomonadota</taxon>
        <taxon>Gammaproteobacteria</taxon>
        <taxon>Alteromonadales</taxon>
        <taxon>Alteromonadaceae</taxon>
        <taxon>Alteromonas/Salinimonas group</taxon>
        <taxon>Alteromonas</taxon>
    </lineage>
</organism>
<keyword evidence="5" id="KW-0547">Nucleotide-binding</keyword>
<dbReference type="Gene3D" id="3.40.50.300">
    <property type="entry name" value="P-loop containing nucleotide triphosphate hydrolases"/>
    <property type="match status" value="2"/>
</dbReference>
<comment type="subcellular location">
    <subcellularLocation>
        <location evidence="1">Cell inner membrane</location>
        <topology evidence="1">Peripheral membrane protein</topology>
    </subcellularLocation>
</comment>
<dbReference type="Pfam" id="PF00005">
    <property type="entry name" value="ABC_tran"/>
    <property type="match status" value="2"/>
</dbReference>
<dbReference type="OrthoDB" id="9784450at2"/>
<reference evidence="9 10" key="1">
    <citation type="submission" date="2015-12" db="EMBL/GenBank/DDBJ databases">
        <authorList>
            <person name="Shamseldin A."/>
            <person name="Moawad H."/>
            <person name="Abd El-Rahim W.M."/>
            <person name="Sadowsky M.J."/>
        </authorList>
    </citation>
    <scope>NUCLEOTIDE SEQUENCE [LARGE SCALE GENOMIC DNA]</scope>
    <source>
        <strain evidence="9 10">D7</strain>
    </source>
</reference>
<evidence type="ECO:0000259" key="8">
    <source>
        <dbReference type="PROSITE" id="PS50893"/>
    </source>
</evidence>
<comment type="similarity">
    <text evidence="2">Belongs to the ABC transporter superfamily.</text>
</comment>
<evidence type="ECO:0000256" key="2">
    <source>
        <dbReference type="ARBA" id="ARBA00005417"/>
    </source>
</evidence>
<dbReference type="InterPro" id="IPR050388">
    <property type="entry name" value="ABC_Ni/Peptide_Import"/>
</dbReference>
<dbReference type="EMBL" id="CP014323">
    <property type="protein sequence ID" value="AMJ99292.1"/>
    <property type="molecule type" value="Genomic_DNA"/>
</dbReference>
<keyword evidence="4" id="KW-1003">Cell membrane</keyword>
<dbReference type="PROSITE" id="PS50893">
    <property type="entry name" value="ABC_TRANSPORTER_2"/>
    <property type="match status" value="2"/>
</dbReference>
<dbReference type="RefSeq" id="WP_061095635.1">
    <property type="nucleotide sequence ID" value="NZ_CP014323.1"/>
</dbReference>
<dbReference type="SUPFAM" id="SSF52540">
    <property type="entry name" value="P-loop containing nucleoside triphosphate hydrolases"/>
    <property type="match status" value="2"/>
</dbReference>
<dbReference type="GO" id="GO:0005524">
    <property type="term" value="F:ATP binding"/>
    <property type="evidence" value="ECO:0007669"/>
    <property type="project" value="UniProtKB-KW"/>
</dbReference>
<evidence type="ECO:0000313" key="10">
    <source>
        <dbReference type="Proteomes" id="UP000063991"/>
    </source>
</evidence>
<evidence type="ECO:0000256" key="5">
    <source>
        <dbReference type="ARBA" id="ARBA00022741"/>
    </source>
</evidence>
<evidence type="ECO:0000313" key="9">
    <source>
        <dbReference type="EMBL" id="AMJ99292.1"/>
    </source>
</evidence>
<keyword evidence="3" id="KW-0813">Transport</keyword>
<evidence type="ECO:0000256" key="1">
    <source>
        <dbReference type="ARBA" id="ARBA00004417"/>
    </source>
</evidence>
<accession>A0A126Q225</accession>
<dbReference type="InterPro" id="IPR003439">
    <property type="entry name" value="ABC_transporter-like_ATP-bd"/>
</dbReference>
<dbReference type="Proteomes" id="UP000063991">
    <property type="component" value="Chromosome"/>
</dbReference>
<proteinExistence type="inferred from homology"/>
<evidence type="ECO:0000256" key="3">
    <source>
        <dbReference type="ARBA" id="ARBA00022448"/>
    </source>
</evidence>
<dbReference type="GO" id="GO:0016887">
    <property type="term" value="F:ATP hydrolysis activity"/>
    <property type="evidence" value="ECO:0007669"/>
    <property type="project" value="InterPro"/>
</dbReference>
<name>A0A126Q225_ALTMA</name>
<dbReference type="AlphaFoldDB" id="A0A126Q225"/>
<evidence type="ECO:0000256" key="4">
    <source>
        <dbReference type="ARBA" id="ARBA00022475"/>
    </source>
</evidence>
<feature type="domain" description="ABC transporter" evidence="8">
    <location>
        <begin position="266"/>
        <end position="471"/>
    </location>
</feature>
<dbReference type="SMART" id="SM00382">
    <property type="entry name" value="AAA"/>
    <property type="match status" value="2"/>
</dbReference>
<dbReference type="InterPro" id="IPR017871">
    <property type="entry name" value="ABC_transporter-like_CS"/>
</dbReference>
<gene>
    <name evidence="9" type="ORF">AVL55_14655</name>
</gene>
<dbReference type="PROSITE" id="PS00211">
    <property type="entry name" value="ABC_TRANSPORTER_1"/>
    <property type="match status" value="2"/>
</dbReference>
<feature type="domain" description="ABC transporter" evidence="8">
    <location>
        <begin position="5"/>
        <end position="245"/>
    </location>
</feature>
<dbReference type="PANTHER" id="PTHR43297:SF7">
    <property type="entry name" value="D,D-DIPEPTIDE TRANSPORT ATP-BINDING PROTEIN DDPD-RELATED"/>
    <property type="match status" value="1"/>
</dbReference>
<sequence length="471" mass="51520">MSQYIAIEHLSIYAQDTIIVEDLSLNLEQGETLTILGETGAGKSLLAQAIMGDLPPALRVTGNVLVNGVDMLRANRRECEQLWGRDIVMLPQEPWHSLSPMMKIRQQVAEVFRFTLGNGAREAQKSAKTQLDRLALKDDSDKVPSQLSGGMAQRVAFACASVTNAPLFLADEPTKGLDAGRKHHIIEQLKQKANDGTLLTITHDVSVAEALGGKCMVLKNGKLVETGDTRKLLSSPSSNYTKTLIASAPQHWTATTKKTHRFAPLVSVNDLTIMRGNHTLFTDLSFSLGEGEIVGLCGDSGSGKTSLGDALLGLLPCQGNIAFHTLLHRYQTLKLYQDPPSSFADHTTLNSLIDDVIKLHKVSKKRADLLSSQLGLNQRLFERSASEVSGGELQRIALLRALLLRPKLLIADEPTSRLDPITSKAITHLLVDQCREENCTVLFISHDRTQLEKVCDRVIDLQSLTTSKAVI</sequence>
<keyword evidence="7" id="KW-0472">Membrane</keyword>
<dbReference type="InterPro" id="IPR027417">
    <property type="entry name" value="P-loop_NTPase"/>
</dbReference>
<dbReference type="GO" id="GO:0005886">
    <property type="term" value="C:plasma membrane"/>
    <property type="evidence" value="ECO:0007669"/>
    <property type="project" value="UniProtKB-SubCell"/>
</dbReference>
<evidence type="ECO:0000256" key="6">
    <source>
        <dbReference type="ARBA" id="ARBA00022840"/>
    </source>
</evidence>
<dbReference type="InterPro" id="IPR003593">
    <property type="entry name" value="AAA+_ATPase"/>
</dbReference>